<evidence type="ECO:0000256" key="1">
    <source>
        <dbReference type="SAM" id="SignalP"/>
    </source>
</evidence>
<feature type="chain" id="PRO_5026150292" evidence="1">
    <location>
        <begin position="21"/>
        <end position="185"/>
    </location>
</feature>
<name>A0A6G4WCY3_9HYPH</name>
<comment type="caution">
    <text evidence="2">The sequence shown here is derived from an EMBL/GenBank/DDBJ whole genome shotgun (WGS) entry which is preliminary data.</text>
</comment>
<reference evidence="2 3" key="1">
    <citation type="submission" date="2020-02" db="EMBL/GenBank/DDBJ databases">
        <title>Genome sequence of strain CCNWXJ40-4.</title>
        <authorList>
            <person name="Gao J."/>
            <person name="Sun J."/>
        </authorList>
    </citation>
    <scope>NUCLEOTIDE SEQUENCE [LARGE SCALE GENOMIC DNA]</scope>
    <source>
        <strain evidence="2 3">CCNWXJ 40-4</strain>
    </source>
</reference>
<dbReference type="AlphaFoldDB" id="A0A6G4WCY3"/>
<feature type="signal peptide" evidence="1">
    <location>
        <begin position="1"/>
        <end position="20"/>
    </location>
</feature>
<evidence type="ECO:0000313" key="2">
    <source>
        <dbReference type="EMBL" id="NGO52621.1"/>
    </source>
</evidence>
<dbReference type="Proteomes" id="UP001642900">
    <property type="component" value="Unassembled WGS sequence"/>
</dbReference>
<accession>A0A6G4WCY3</accession>
<sequence length="185" mass="19177">MKRVILSAILPVIAASAVTAGLAGSAQGAERDRKFFQSVEGDWSGPGEIVAGKYKGTKFNCTFNGSTPATKLGMTLDGSCRVGVFTQKMSATIEHKGGAKGYKGTFLDGAEGKGLDIVSGNVVDGGKVVLAINRNQLKGVMQARVSNNNTMNVTVSVRVEKELVPVIGMSLKRVDATAVGSIAAE</sequence>
<dbReference type="RefSeq" id="WP_165029187.1">
    <property type="nucleotide sequence ID" value="NZ_JAAKZF010000020.1"/>
</dbReference>
<organism evidence="2 3">
    <name type="scientific">Allomesorhizobium camelthorni</name>
    <dbReference type="NCBI Taxonomy" id="475069"/>
    <lineage>
        <taxon>Bacteria</taxon>
        <taxon>Pseudomonadati</taxon>
        <taxon>Pseudomonadota</taxon>
        <taxon>Alphaproteobacteria</taxon>
        <taxon>Hyphomicrobiales</taxon>
        <taxon>Phyllobacteriaceae</taxon>
        <taxon>Allomesorhizobium</taxon>
    </lineage>
</organism>
<dbReference type="EMBL" id="JAAKZF010000020">
    <property type="protein sequence ID" value="NGO52621.1"/>
    <property type="molecule type" value="Genomic_DNA"/>
</dbReference>
<evidence type="ECO:0000313" key="3">
    <source>
        <dbReference type="Proteomes" id="UP001642900"/>
    </source>
</evidence>
<keyword evidence="1" id="KW-0732">Signal</keyword>
<keyword evidence="3" id="KW-1185">Reference proteome</keyword>
<gene>
    <name evidence="2" type="ORF">G6N73_15780</name>
</gene>
<protein>
    <submittedName>
        <fullName evidence="2">Uncharacterized protein</fullName>
    </submittedName>
</protein>
<proteinExistence type="predicted"/>